<evidence type="ECO:0000313" key="3">
    <source>
        <dbReference type="Proteomes" id="UP001652680"/>
    </source>
</evidence>
<dbReference type="InterPro" id="IPR043030">
    <property type="entry name" value="BGBP_N_sf"/>
</dbReference>
<sequence length="100" mass="11811">MSGYQVPEARITRPAKRGFEVSIPDEEGILLFAFHGRLNEPIVSLRDQTWAEDIIRPGEDERWTYTNRDVQLKEGDVLYYWTTVRYYGVDYHRMRQSAAL</sequence>
<accession>A0ABM5HCK4</accession>
<dbReference type="InterPro" id="IPR031756">
    <property type="entry name" value="BGBP_N"/>
</dbReference>
<dbReference type="GeneID" id="108043927"/>
<organism evidence="2 3">
    <name type="scientific">Drosophila rhopaloa</name>
    <name type="common">Fruit fly</name>
    <dbReference type="NCBI Taxonomy" id="1041015"/>
    <lineage>
        <taxon>Eukaryota</taxon>
        <taxon>Metazoa</taxon>
        <taxon>Ecdysozoa</taxon>
        <taxon>Arthropoda</taxon>
        <taxon>Hexapoda</taxon>
        <taxon>Insecta</taxon>
        <taxon>Pterygota</taxon>
        <taxon>Neoptera</taxon>
        <taxon>Endopterygota</taxon>
        <taxon>Diptera</taxon>
        <taxon>Brachycera</taxon>
        <taxon>Muscomorpha</taxon>
        <taxon>Ephydroidea</taxon>
        <taxon>Drosophilidae</taxon>
        <taxon>Drosophila</taxon>
        <taxon>Sophophora</taxon>
    </lineage>
</organism>
<proteinExistence type="predicted"/>
<protein>
    <recommendedName>
        <fullName evidence="1">CBM39 domain-containing protein</fullName>
    </recommendedName>
</protein>
<reference evidence="3" key="1">
    <citation type="journal article" date="2021" name="Elife">
        <title>Highly contiguous assemblies of 101 drosophilid genomes.</title>
        <authorList>
            <person name="Kim B.Y."/>
            <person name="Wang J.R."/>
            <person name="Miller D.E."/>
            <person name="Barmina O."/>
            <person name="Delaney E."/>
            <person name="Thompson A."/>
            <person name="Comeault A.A."/>
            <person name="Peede D."/>
            <person name="D'Agostino E.R."/>
            <person name="Pelaez J."/>
            <person name="Aguilar J.M."/>
            <person name="Haji D."/>
            <person name="Matsunaga T."/>
            <person name="Armstrong E.E."/>
            <person name="Zych M."/>
            <person name="Ogawa Y."/>
            <person name="Stamenkovic-Radak M."/>
            <person name="Jelic M."/>
            <person name="Veselinovic M.S."/>
            <person name="Tanaskovic M."/>
            <person name="Eric P."/>
            <person name="Gao J.J."/>
            <person name="Katoh T.K."/>
            <person name="Toda M.J."/>
            <person name="Watabe H."/>
            <person name="Watada M."/>
            <person name="Davis J.S."/>
            <person name="Moyle L.C."/>
            <person name="Manoli G."/>
            <person name="Bertolini E."/>
            <person name="Kostal V."/>
            <person name="Hawley R.S."/>
            <person name="Takahashi A."/>
            <person name="Jones C.D."/>
            <person name="Price D.K."/>
            <person name="Whiteman N."/>
            <person name="Kopp A."/>
            <person name="Matute D.R."/>
            <person name="Petrov D.A."/>
        </authorList>
    </citation>
    <scope>NUCLEOTIDE SEQUENCE [LARGE SCALE GENOMIC DNA]</scope>
</reference>
<dbReference type="Gene3D" id="2.60.40.2140">
    <property type="entry name" value="Beta-1,3-glucan-recognition protein, N-terminal domain"/>
    <property type="match status" value="1"/>
</dbReference>
<name>A0ABM5HCK4_DRORH</name>
<dbReference type="PROSITE" id="PS51969">
    <property type="entry name" value="CBM39"/>
    <property type="match status" value="1"/>
</dbReference>
<evidence type="ECO:0000313" key="2">
    <source>
        <dbReference type="EnsemblMetazoa" id="XP_016978234.2"/>
    </source>
</evidence>
<evidence type="ECO:0000259" key="1">
    <source>
        <dbReference type="PROSITE" id="PS51969"/>
    </source>
</evidence>
<dbReference type="EnsemblMetazoa" id="XM_017122745.2">
    <property type="protein sequence ID" value="XP_016978234.2"/>
    <property type="gene ID" value="LOC108043927"/>
</dbReference>
<dbReference type="Proteomes" id="UP001652680">
    <property type="component" value="Unassembled WGS sequence"/>
</dbReference>
<reference evidence="2" key="2">
    <citation type="submission" date="2025-05" db="UniProtKB">
        <authorList>
            <consortium name="EnsemblMetazoa"/>
        </authorList>
    </citation>
    <scope>IDENTIFICATION</scope>
</reference>
<keyword evidence="3" id="KW-1185">Reference proteome</keyword>
<dbReference type="Pfam" id="PF15886">
    <property type="entry name" value="CBM39"/>
    <property type="match status" value="1"/>
</dbReference>
<dbReference type="RefSeq" id="XP_016978234.2">
    <property type="nucleotide sequence ID" value="XM_017122745.2"/>
</dbReference>
<feature type="domain" description="CBM39" evidence="1">
    <location>
        <begin position="4"/>
        <end position="100"/>
    </location>
</feature>